<comment type="caution">
    <text evidence="2">The sequence shown here is derived from an EMBL/GenBank/DDBJ whole genome shotgun (WGS) entry which is preliminary data.</text>
</comment>
<keyword evidence="3" id="KW-1185">Reference proteome</keyword>
<protein>
    <submittedName>
        <fullName evidence="2">Uncharacterized protein</fullName>
    </submittedName>
</protein>
<evidence type="ECO:0000256" key="1">
    <source>
        <dbReference type="SAM" id="MobiDB-lite"/>
    </source>
</evidence>
<dbReference type="Proteomes" id="UP000735302">
    <property type="component" value="Unassembled WGS sequence"/>
</dbReference>
<dbReference type="AlphaFoldDB" id="A0AAV4AN50"/>
<feature type="region of interest" description="Disordered" evidence="1">
    <location>
        <begin position="1"/>
        <end position="23"/>
    </location>
</feature>
<sequence>MVENRIVHQPNLTPDMENQARDGREPYRTSAHLDSRQGETKQEMVENRIVHQPILTPDREKPSKRCAIATSTVNTISATVTLLSPPSVPLSLHSHSHQCHCYSTLTTISTTVTPLSSPSVPLLLHSHHHQYHCHSTLTTISVTVTPLSPSTVP</sequence>
<dbReference type="EMBL" id="BLXT01004434">
    <property type="protein sequence ID" value="GFO12581.1"/>
    <property type="molecule type" value="Genomic_DNA"/>
</dbReference>
<proteinExistence type="predicted"/>
<accession>A0AAV4AN50</accession>
<organism evidence="2 3">
    <name type="scientific">Plakobranchus ocellatus</name>
    <dbReference type="NCBI Taxonomy" id="259542"/>
    <lineage>
        <taxon>Eukaryota</taxon>
        <taxon>Metazoa</taxon>
        <taxon>Spiralia</taxon>
        <taxon>Lophotrochozoa</taxon>
        <taxon>Mollusca</taxon>
        <taxon>Gastropoda</taxon>
        <taxon>Heterobranchia</taxon>
        <taxon>Euthyneura</taxon>
        <taxon>Panpulmonata</taxon>
        <taxon>Sacoglossa</taxon>
        <taxon>Placobranchoidea</taxon>
        <taxon>Plakobranchidae</taxon>
        <taxon>Plakobranchus</taxon>
    </lineage>
</organism>
<evidence type="ECO:0000313" key="3">
    <source>
        <dbReference type="Proteomes" id="UP000735302"/>
    </source>
</evidence>
<evidence type="ECO:0000313" key="2">
    <source>
        <dbReference type="EMBL" id="GFO12581.1"/>
    </source>
</evidence>
<name>A0AAV4AN50_9GAST</name>
<gene>
    <name evidence="2" type="ORF">PoB_003908600</name>
</gene>
<reference evidence="2 3" key="1">
    <citation type="journal article" date="2021" name="Elife">
        <title>Chloroplast acquisition without the gene transfer in kleptoplastic sea slugs, Plakobranchus ocellatus.</title>
        <authorList>
            <person name="Maeda T."/>
            <person name="Takahashi S."/>
            <person name="Yoshida T."/>
            <person name="Shimamura S."/>
            <person name="Takaki Y."/>
            <person name="Nagai Y."/>
            <person name="Toyoda A."/>
            <person name="Suzuki Y."/>
            <person name="Arimoto A."/>
            <person name="Ishii H."/>
            <person name="Satoh N."/>
            <person name="Nishiyama T."/>
            <person name="Hasebe M."/>
            <person name="Maruyama T."/>
            <person name="Minagawa J."/>
            <person name="Obokata J."/>
            <person name="Shigenobu S."/>
        </authorList>
    </citation>
    <scope>NUCLEOTIDE SEQUENCE [LARGE SCALE GENOMIC DNA]</scope>
</reference>